<feature type="compositionally biased region" description="Basic and acidic residues" evidence="1">
    <location>
        <begin position="116"/>
        <end position="129"/>
    </location>
</feature>
<dbReference type="AlphaFoldDB" id="A0A8J8NSG1"/>
<reference evidence="2" key="1">
    <citation type="submission" date="2019-06" db="EMBL/GenBank/DDBJ databases">
        <authorList>
            <person name="Zheng W."/>
        </authorList>
    </citation>
    <scope>NUCLEOTIDE SEQUENCE</scope>
    <source>
        <strain evidence="2">QDHG01</strain>
    </source>
</reference>
<gene>
    <name evidence="2" type="ORF">FGO68_gene6110</name>
</gene>
<keyword evidence="3" id="KW-1185">Reference proteome</keyword>
<feature type="region of interest" description="Disordered" evidence="1">
    <location>
        <begin position="11"/>
        <end position="148"/>
    </location>
</feature>
<feature type="compositionally biased region" description="Basic and acidic residues" evidence="1">
    <location>
        <begin position="97"/>
        <end position="106"/>
    </location>
</feature>
<evidence type="ECO:0000256" key="1">
    <source>
        <dbReference type="SAM" id="MobiDB-lite"/>
    </source>
</evidence>
<comment type="caution">
    <text evidence="2">The sequence shown here is derived from an EMBL/GenBank/DDBJ whole genome shotgun (WGS) entry which is preliminary data.</text>
</comment>
<proteinExistence type="predicted"/>
<evidence type="ECO:0000313" key="2">
    <source>
        <dbReference type="EMBL" id="TNV79479.1"/>
    </source>
</evidence>
<evidence type="ECO:0000313" key="3">
    <source>
        <dbReference type="Proteomes" id="UP000785679"/>
    </source>
</evidence>
<feature type="compositionally biased region" description="Polar residues" evidence="1">
    <location>
        <begin position="80"/>
        <end position="95"/>
    </location>
</feature>
<organism evidence="2 3">
    <name type="scientific">Halteria grandinella</name>
    <dbReference type="NCBI Taxonomy" id="5974"/>
    <lineage>
        <taxon>Eukaryota</taxon>
        <taxon>Sar</taxon>
        <taxon>Alveolata</taxon>
        <taxon>Ciliophora</taxon>
        <taxon>Intramacronucleata</taxon>
        <taxon>Spirotrichea</taxon>
        <taxon>Stichotrichia</taxon>
        <taxon>Sporadotrichida</taxon>
        <taxon>Halteriidae</taxon>
        <taxon>Halteria</taxon>
    </lineage>
</organism>
<name>A0A8J8NSG1_HALGN</name>
<dbReference type="Proteomes" id="UP000785679">
    <property type="component" value="Unassembled WGS sequence"/>
</dbReference>
<protein>
    <submittedName>
        <fullName evidence="2">Uncharacterized protein</fullName>
    </submittedName>
</protein>
<accession>A0A8J8NSG1</accession>
<dbReference type="EMBL" id="RRYP01008862">
    <property type="protein sequence ID" value="TNV79479.1"/>
    <property type="molecule type" value="Genomic_DNA"/>
</dbReference>
<sequence length="317" mass="36258">MSACQCPGCEIDRDLNSDQSSPQDIASCPYVFNDKDEYPPNPFENQRHGAGVNAEYSYSQESEGGESESVGAKRLHDSTDIQTDNSESTSSSGPHQRSMDDRKVQRTVEIPQGEIENLKEETKASHPDDQSLFTAPKAKKRTTKQLSKDLNEGKKKLLGEMFDTDIKILVKRIMHSIFRNYKKYILKKKLPFAREVQQEVQIEIGEIEYNALVQRLTDAVCIHKKVNGKWVEQQNLSLFQMLMYKYQKSALLELDLPSLRSMVIVLPNIAQNVEYRNTEKKRLETTEDLPQELFVEKITELVEIIKGVILGIQQESE</sequence>